<gene>
    <name evidence="2" type="ORF">B841_12981</name>
</gene>
<feature type="region of interest" description="Disordered" evidence="1">
    <location>
        <begin position="1"/>
        <end position="24"/>
    </location>
</feature>
<dbReference type="HOGENOM" id="CLU_2583788_0_0_11"/>
<evidence type="ECO:0000256" key="1">
    <source>
        <dbReference type="SAM" id="MobiDB-lite"/>
    </source>
</evidence>
<sequence length="80" mass="8638">MRSLTGTHNDVATGQTRPKPHRVDTRSLARCQYVAMPHPQHSAVLVLDIGIPSHSASGCSEGLRPQTDALLTRWAEHGSA</sequence>
<feature type="compositionally biased region" description="Polar residues" evidence="1">
    <location>
        <begin position="1"/>
        <end position="16"/>
    </location>
</feature>
<dbReference type="RefSeq" id="WP_020935843.1">
    <property type="nucleotide sequence ID" value="NC_021920.1"/>
</dbReference>
<reference evidence="2 3" key="1">
    <citation type="submission" date="2012-11" db="EMBL/GenBank/DDBJ databases">
        <title>The complete genome sequence of Corynebacterium maris Coryn-1 (=DSM 45190).</title>
        <authorList>
            <person name="Schaffert L."/>
            <person name="Albersmeier A."/>
            <person name="Kalinowski J."/>
            <person name="Ruckert C."/>
        </authorList>
    </citation>
    <scope>NUCLEOTIDE SEQUENCE [LARGE SCALE GENOMIC DNA]</scope>
    <source>
        <strain evidence="3">Coryn-1</strain>
        <plasmid evidence="3">Plasmid pCmaris1</plasmid>
    </source>
</reference>
<dbReference type="EMBL" id="CP003925">
    <property type="protein sequence ID" value="AGS36041.1"/>
    <property type="molecule type" value="Genomic_DNA"/>
</dbReference>
<evidence type="ECO:0000313" key="2">
    <source>
        <dbReference type="EMBL" id="AGS36041.1"/>
    </source>
</evidence>
<evidence type="ECO:0000313" key="3">
    <source>
        <dbReference type="Proteomes" id="UP000015388"/>
    </source>
</evidence>
<dbReference type="AlphaFoldDB" id="S5TMK1"/>
<name>S5TMK1_9CORY</name>
<proteinExistence type="predicted"/>
<organism evidence="2 3">
    <name type="scientific">Corynebacterium maris DSM 45190</name>
    <dbReference type="NCBI Taxonomy" id="1224163"/>
    <lineage>
        <taxon>Bacteria</taxon>
        <taxon>Bacillati</taxon>
        <taxon>Actinomycetota</taxon>
        <taxon>Actinomycetes</taxon>
        <taxon>Mycobacteriales</taxon>
        <taxon>Corynebacteriaceae</taxon>
        <taxon>Corynebacterium</taxon>
    </lineage>
</organism>
<dbReference type="PATRIC" id="fig|1224163.3.peg.2596"/>
<keyword evidence="3" id="KW-1185">Reference proteome</keyword>
<protein>
    <submittedName>
        <fullName evidence="2">Uncharacterized protein</fullName>
    </submittedName>
</protein>
<accession>S5TMK1</accession>
<dbReference type="Proteomes" id="UP000015388">
    <property type="component" value="Plasmid pCmaris1"/>
</dbReference>
<geneLocation type="plasmid" evidence="2 3">
    <name>pCmaris1</name>
</geneLocation>
<keyword evidence="2" id="KW-0614">Plasmid</keyword>
<dbReference type="KEGG" id="cmd:B841_12981"/>